<dbReference type="PANTHER" id="PTHR11947:SF3">
    <property type="entry name" value="[PYRUVATE DEHYDROGENASE (ACETYL-TRANSFERRING)] KINASE, MITOCHONDRIAL"/>
    <property type="match status" value="1"/>
</dbReference>
<name>A0AAD2JKQ0_9STRA</name>
<dbReference type="InterPro" id="IPR036784">
    <property type="entry name" value="AK/P_DHK_N_sf"/>
</dbReference>
<dbReference type="SMART" id="SM00387">
    <property type="entry name" value="HATPase_c"/>
    <property type="match status" value="1"/>
</dbReference>
<keyword evidence="4 8" id="KW-0418">Kinase</keyword>
<evidence type="ECO:0000256" key="3">
    <source>
        <dbReference type="ARBA" id="ARBA00022741"/>
    </source>
</evidence>
<evidence type="ECO:0000256" key="9">
    <source>
        <dbReference type="SAM" id="MobiDB-lite"/>
    </source>
</evidence>
<dbReference type="InterPro" id="IPR018955">
    <property type="entry name" value="BCDHK/PDK_N"/>
</dbReference>
<evidence type="ECO:0000256" key="8">
    <source>
        <dbReference type="RuleBase" id="RU366032"/>
    </source>
</evidence>
<evidence type="ECO:0000313" key="12">
    <source>
        <dbReference type="Proteomes" id="UP001295423"/>
    </source>
</evidence>
<evidence type="ECO:0000256" key="7">
    <source>
        <dbReference type="ARBA" id="ARBA00048201"/>
    </source>
</evidence>
<evidence type="ECO:0000256" key="5">
    <source>
        <dbReference type="ARBA" id="ARBA00022840"/>
    </source>
</evidence>
<dbReference type="EC" id="2.7.11.-" evidence="8"/>
<dbReference type="InterPro" id="IPR005467">
    <property type="entry name" value="His_kinase_dom"/>
</dbReference>
<dbReference type="AlphaFoldDB" id="A0AAD2JKQ0"/>
<comment type="similarity">
    <text evidence="1 8">Belongs to the PDK/BCKDK protein kinase family.</text>
</comment>
<proteinExistence type="inferred from homology"/>
<dbReference type="GO" id="GO:0010906">
    <property type="term" value="P:regulation of glucose metabolic process"/>
    <property type="evidence" value="ECO:0007669"/>
    <property type="project" value="TreeGrafter"/>
</dbReference>
<dbReference type="Pfam" id="PF10436">
    <property type="entry name" value="BCDHK_Adom3"/>
    <property type="match status" value="1"/>
</dbReference>
<dbReference type="InterPro" id="IPR036890">
    <property type="entry name" value="HATPase_C_sf"/>
</dbReference>
<organism evidence="11 12">
    <name type="scientific">Cylindrotheca closterium</name>
    <dbReference type="NCBI Taxonomy" id="2856"/>
    <lineage>
        <taxon>Eukaryota</taxon>
        <taxon>Sar</taxon>
        <taxon>Stramenopiles</taxon>
        <taxon>Ochrophyta</taxon>
        <taxon>Bacillariophyta</taxon>
        <taxon>Bacillariophyceae</taxon>
        <taxon>Bacillariophycidae</taxon>
        <taxon>Bacillariales</taxon>
        <taxon>Bacillariaceae</taxon>
        <taxon>Cylindrotheca</taxon>
    </lineage>
</organism>
<dbReference type="Gene3D" id="3.30.565.10">
    <property type="entry name" value="Histidine kinase-like ATPase, C-terminal domain"/>
    <property type="match status" value="1"/>
</dbReference>
<sequence length="447" mass="50746">MRTTLLRRLHSQSPSAIAMRGVHHNRLSRTSSSSRSSSSSLIQHNQNNYNNHEISDLIHEYASKKQTTISLKDMMLMNSVSDTDHYQAREKRVLREQMLMQMATMLQEELPIRLAHRIQDLDSLAVLQEMPSVQQVRSTYLSSFLDLLDQPKPSSPQAEQDFGRLLQNLYQNHSNVLRQMARGVLELRFQQVQQQYPVMPLDHDHGLSMVDEAFLDRFYMSRVGIRVLAGQYLALRHQLLNDPLGKSIPKEYVGMINRKTSPSRVVQRAIEDATLLCHQQFGPGQAPKVQVSGKMQLTFCYIPTHLHYILLELIKNSMRATMEYHKDSEEKPPIRVVIADGTENEDVIIKVSDQGGGIPRSEMSKIWSYLFTTASPKVQQEFFNATKQLNGAIENGSVLAGLGYGLPLSRAYSRYFGGDLDLMSMEGYGTDAFCHLVRLADKAPLPV</sequence>
<dbReference type="GO" id="GO:0005524">
    <property type="term" value="F:ATP binding"/>
    <property type="evidence" value="ECO:0007669"/>
    <property type="project" value="UniProtKB-UniRule"/>
</dbReference>
<keyword evidence="2 8" id="KW-0808">Transferase</keyword>
<comment type="caution">
    <text evidence="11">The sequence shown here is derived from an EMBL/GenBank/DDBJ whole genome shotgun (WGS) entry which is preliminary data.</text>
</comment>
<dbReference type="SUPFAM" id="SSF69012">
    <property type="entry name" value="alpha-ketoacid dehydrogenase kinase, N-terminal domain"/>
    <property type="match status" value="1"/>
</dbReference>
<dbReference type="Proteomes" id="UP001295423">
    <property type="component" value="Unassembled WGS sequence"/>
</dbReference>
<evidence type="ECO:0000256" key="4">
    <source>
        <dbReference type="ARBA" id="ARBA00022777"/>
    </source>
</evidence>
<keyword evidence="3 8" id="KW-0547">Nucleotide-binding</keyword>
<dbReference type="Pfam" id="PF02518">
    <property type="entry name" value="HATPase_c"/>
    <property type="match status" value="1"/>
</dbReference>
<feature type="region of interest" description="Disordered" evidence="9">
    <location>
        <begin position="1"/>
        <end position="43"/>
    </location>
</feature>
<dbReference type="GO" id="GO:0004740">
    <property type="term" value="F:pyruvate dehydrogenase (acetyl-transferring) kinase activity"/>
    <property type="evidence" value="ECO:0007669"/>
    <property type="project" value="UniProtKB-EC"/>
</dbReference>
<evidence type="ECO:0000256" key="2">
    <source>
        <dbReference type="ARBA" id="ARBA00022679"/>
    </source>
</evidence>
<evidence type="ECO:0000259" key="10">
    <source>
        <dbReference type="PROSITE" id="PS50109"/>
    </source>
</evidence>
<dbReference type="GO" id="GO:0005759">
    <property type="term" value="C:mitochondrial matrix"/>
    <property type="evidence" value="ECO:0007669"/>
    <property type="project" value="UniProtKB-SubCell"/>
</dbReference>
<reference evidence="11" key="1">
    <citation type="submission" date="2023-08" db="EMBL/GenBank/DDBJ databases">
        <authorList>
            <person name="Audoor S."/>
            <person name="Bilcke G."/>
        </authorList>
    </citation>
    <scope>NUCLEOTIDE SEQUENCE</scope>
</reference>
<dbReference type="InterPro" id="IPR039028">
    <property type="entry name" value="BCKD/PDK"/>
</dbReference>
<feature type="domain" description="Histidine kinase" evidence="10">
    <location>
        <begin position="303"/>
        <end position="430"/>
    </location>
</feature>
<gene>
    <name evidence="11" type="ORF">CYCCA115_LOCUS17947</name>
</gene>
<evidence type="ECO:0000256" key="6">
    <source>
        <dbReference type="ARBA" id="ARBA00023128"/>
    </source>
</evidence>
<dbReference type="PROSITE" id="PS50109">
    <property type="entry name" value="HIS_KIN"/>
    <property type="match status" value="1"/>
</dbReference>
<keyword evidence="5 8" id="KW-0067">ATP-binding</keyword>
<comment type="subcellular location">
    <subcellularLocation>
        <location evidence="8">Mitochondrion matrix</location>
    </subcellularLocation>
</comment>
<dbReference type="InterPro" id="IPR003594">
    <property type="entry name" value="HATPase_dom"/>
</dbReference>
<keyword evidence="6 8" id="KW-0496">Mitochondrion</keyword>
<feature type="compositionally biased region" description="Basic residues" evidence="9">
    <location>
        <begin position="1"/>
        <end position="10"/>
    </location>
</feature>
<comment type="catalytic activity">
    <reaction evidence="7">
        <text>L-seryl-[pyruvate dehydrogenase E1 alpha subunit] + ATP = O-phospho-L-seryl-[pyruvate dehydrogenase E1 alpha subunit] + ADP + H(+)</text>
        <dbReference type="Rhea" id="RHEA:23052"/>
        <dbReference type="Rhea" id="RHEA-COMP:13689"/>
        <dbReference type="Rhea" id="RHEA-COMP:13690"/>
        <dbReference type="ChEBI" id="CHEBI:15378"/>
        <dbReference type="ChEBI" id="CHEBI:29999"/>
        <dbReference type="ChEBI" id="CHEBI:30616"/>
        <dbReference type="ChEBI" id="CHEBI:83421"/>
        <dbReference type="ChEBI" id="CHEBI:456216"/>
        <dbReference type="EC" id="2.7.11.2"/>
    </reaction>
</comment>
<dbReference type="PANTHER" id="PTHR11947">
    <property type="entry name" value="PYRUVATE DEHYDROGENASE KINASE"/>
    <property type="match status" value="1"/>
</dbReference>
<dbReference type="Gene3D" id="1.20.140.20">
    <property type="entry name" value="Alpha-ketoacid/pyruvate dehydrogenase kinase, N-terminal domain"/>
    <property type="match status" value="1"/>
</dbReference>
<feature type="compositionally biased region" description="Low complexity" evidence="9">
    <location>
        <begin position="28"/>
        <end position="40"/>
    </location>
</feature>
<dbReference type="EMBL" id="CAKOGP040002003">
    <property type="protein sequence ID" value="CAJ1959526.1"/>
    <property type="molecule type" value="Genomic_DNA"/>
</dbReference>
<dbReference type="CDD" id="cd16929">
    <property type="entry name" value="HATPase_PDK-like"/>
    <property type="match status" value="1"/>
</dbReference>
<evidence type="ECO:0000313" key="11">
    <source>
        <dbReference type="EMBL" id="CAJ1959526.1"/>
    </source>
</evidence>
<keyword evidence="12" id="KW-1185">Reference proteome</keyword>
<protein>
    <recommendedName>
        <fullName evidence="8">Protein-serine/threonine kinase</fullName>
        <ecNumber evidence="8">2.7.11.-</ecNumber>
    </recommendedName>
</protein>
<evidence type="ECO:0000256" key="1">
    <source>
        <dbReference type="ARBA" id="ARBA00006155"/>
    </source>
</evidence>
<dbReference type="SUPFAM" id="SSF55874">
    <property type="entry name" value="ATPase domain of HSP90 chaperone/DNA topoisomerase II/histidine kinase"/>
    <property type="match status" value="1"/>
</dbReference>
<accession>A0AAD2JKQ0</accession>